<evidence type="ECO:0000256" key="4">
    <source>
        <dbReference type="ARBA" id="ARBA00022989"/>
    </source>
</evidence>
<name>A0A9R1WTB9_LACSA</name>
<dbReference type="InterPro" id="IPR001611">
    <property type="entry name" value="Leu-rich_rpt"/>
</dbReference>
<dbReference type="PROSITE" id="PS51450">
    <property type="entry name" value="LRR"/>
    <property type="match status" value="1"/>
</dbReference>
<keyword evidence="2" id="KW-0812">Transmembrane</keyword>
<feature type="chain" id="PRO_5040468352" description="Leucine-rich repeat-containing N-terminal plant-type domain-containing protein" evidence="7">
    <location>
        <begin position="28"/>
        <end position="125"/>
    </location>
</feature>
<evidence type="ECO:0000313" key="8">
    <source>
        <dbReference type="EMBL" id="KAJ0185207.1"/>
    </source>
</evidence>
<keyword evidence="3 7" id="KW-0732">Signal</keyword>
<keyword evidence="9" id="KW-1185">Reference proteome</keyword>
<dbReference type="InterPro" id="IPR046956">
    <property type="entry name" value="RLP23-like"/>
</dbReference>
<evidence type="ECO:0000256" key="5">
    <source>
        <dbReference type="ARBA" id="ARBA00023136"/>
    </source>
</evidence>
<dbReference type="Gene3D" id="3.80.10.10">
    <property type="entry name" value="Ribonuclease Inhibitor"/>
    <property type="match status" value="1"/>
</dbReference>
<sequence length="125" mass="13734">MRTQLWFQILLIIGFYLILLGVNSTSASSHCQTEQQSVLIRLKKELHFDSLLSSKLVSWEPNAADCCTQVIGLDLSNETISGVIDDSSSLFRLESLETLNLAGNNFNSIPIPSGFGNLISLISCK</sequence>
<comment type="caution">
    <text evidence="8">The sequence shown here is derived from an EMBL/GenBank/DDBJ whole genome shotgun (WGS) entry which is preliminary data.</text>
</comment>
<dbReference type="PANTHER" id="PTHR48061:SF51">
    <property type="entry name" value="RECEPTOR LIKE PROTEIN 30-LIKE"/>
    <property type="match status" value="1"/>
</dbReference>
<protein>
    <recommendedName>
        <fullName evidence="10">Leucine-rich repeat-containing N-terminal plant-type domain-containing protein</fullName>
    </recommendedName>
</protein>
<keyword evidence="5" id="KW-0472">Membrane</keyword>
<evidence type="ECO:0000256" key="2">
    <source>
        <dbReference type="ARBA" id="ARBA00022692"/>
    </source>
</evidence>
<proteinExistence type="predicted"/>
<dbReference type="GO" id="GO:0016020">
    <property type="term" value="C:membrane"/>
    <property type="evidence" value="ECO:0007669"/>
    <property type="project" value="UniProtKB-SubCell"/>
</dbReference>
<accession>A0A9R1WTB9</accession>
<evidence type="ECO:0000256" key="3">
    <source>
        <dbReference type="ARBA" id="ARBA00022729"/>
    </source>
</evidence>
<keyword evidence="6" id="KW-0325">Glycoprotein</keyword>
<evidence type="ECO:0000256" key="6">
    <source>
        <dbReference type="ARBA" id="ARBA00023180"/>
    </source>
</evidence>
<evidence type="ECO:0000256" key="1">
    <source>
        <dbReference type="ARBA" id="ARBA00004479"/>
    </source>
</evidence>
<dbReference type="InterPro" id="IPR032675">
    <property type="entry name" value="LRR_dom_sf"/>
</dbReference>
<comment type="subcellular location">
    <subcellularLocation>
        <location evidence="1">Membrane</location>
        <topology evidence="1">Single-pass type I membrane protein</topology>
    </subcellularLocation>
</comment>
<evidence type="ECO:0000313" key="9">
    <source>
        <dbReference type="Proteomes" id="UP000235145"/>
    </source>
</evidence>
<reference evidence="8 9" key="1">
    <citation type="journal article" date="2017" name="Nat. Commun.">
        <title>Genome assembly with in vitro proximity ligation data and whole-genome triplication in lettuce.</title>
        <authorList>
            <person name="Reyes-Chin-Wo S."/>
            <person name="Wang Z."/>
            <person name="Yang X."/>
            <person name="Kozik A."/>
            <person name="Arikit S."/>
            <person name="Song C."/>
            <person name="Xia L."/>
            <person name="Froenicke L."/>
            <person name="Lavelle D.O."/>
            <person name="Truco M.J."/>
            <person name="Xia R."/>
            <person name="Zhu S."/>
            <person name="Xu C."/>
            <person name="Xu H."/>
            <person name="Xu X."/>
            <person name="Cox K."/>
            <person name="Korf I."/>
            <person name="Meyers B.C."/>
            <person name="Michelmore R.W."/>
        </authorList>
    </citation>
    <scope>NUCLEOTIDE SEQUENCE [LARGE SCALE GENOMIC DNA]</scope>
    <source>
        <strain evidence="9">cv. Salinas</strain>
        <tissue evidence="8">Seedlings</tissue>
    </source>
</reference>
<dbReference type="EMBL" id="NBSK02000009">
    <property type="protein sequence ID" value="KAJ0185207.1"/>
    <property type="molecule type" value="Genomic_DNA"/>
</dbReference>
<organism evidence="8 9">
    <name type="scientific">Lactuca sativa</name>
    <name type="common">Garden lettuce</name>
    <dbReference type="NCBI Taxonomy" id="4236"/>
    <lineage>
        <taxon>Eukaryota</taxon>
        <taxon>Viridiplantae</taxon>
        <taxon>Streptophyta</taxon>
        <taxon>Embryophyta</taxon>
        <taxon>Tracheophyta</taxon>
        <taxon>Spermatophyta</taxon>
        <taxon>Magnoliopsida</taxon>
        <taxon>eudicotyledons</taxon>
        <taxon>Gunneridae</taxon>
        <taxon>Pentapetalae</taxon>
        <taxon>asterids</taxon>
        <taxon>campanulids</taxon>
        <taxon>Asterales</taxon>
        <taxon>Asteraceae</taxon>
        <taxon>Cichorioideae</taxon>
        <taxon>Cichorieae</taxon>
        <taxon>Lactucinae</taxon>
        <taxon>Lactuca</taxon>
    </lineage>
</organism>
<dbReference type="PANTHER" id="PTHR48061">
    <property type="entry name" value="LEUCINE-RICH REPEAT RECEPTOR PROTEIN KINASE EMS1-LIKE-RELATED"/>
    <property type="match status" value="1"/>
</dbReference>
<feature type="signal peptide" evidence="7">
    <location>
        <begin position="1"/>
        <end position="27"/>
    </location>
</feature>
<evidence type="ECO:0000256" key="7">
    <source>
        <dbReference type="SAM" id="SignalP"/>
    </source>
</evidence>
<dbReference type="SUPFAM" id="SSF52058">
    <property type="entry name" value="L domain-like"/>
    <property type="match status" value="1"/>
</dbReference>
<dbReference type="AlphaFoldDB" id="A0A9R1WTB9"/>
<gene>
    <name evidence="8" type="ORF">LSAT_V11C900469200</name>
</gene>
<keyword evidence="4" id="KW-1133">Transmembrane helix</keyword>
<dbReference type="Proteomes" id="UP000235145">
    <property type="component" value="Unassembled WGS sequence"/>
</dbReference>
<evidence type="ECO:0008006" key="10">
    <source>
        <dbReference type="Google" id="ProtNLM"/>
    </source>
</evidence>